<feature type="transmembrane region" description="Helical" evidence="6">
    <location>
        <begin position="231"/>
        <end position="249"/>
    </location>
</feature>
<dbReference type="InterPro" id="IPR024989">
    <property type="entry name" value="MFS_assoc_dom"/>
</dbReference>
<evidence type="ECO:0000256" key="3">
    <source>
        <dbReference type="ARBA" id="ARBA00022692"/>
    </source>
</evidence>
<protein>
    <recommendedName>
        <fullName evidence="7">Major facilitator superfamily (MFS) profile domain-containing protein</fullName>
    </recommendedName>
</protein>
<comment type="similarity">
    <text evidence="2">Belongs to the major facilitator superfamily. MFSD6 family.</text>
</comment>
<dbReference type="EMBL" id="UYJE01000048">
    <property type="protein sequence ID" value="VDH89588.1"/>
    <property type="molecule type" value="Genomic_DNA"/>
</dbReference>
<keyword evidence="5 6" id="KW-0472">Membrane</keyword>
<feature type="transmembrane region" description="Helical" evidence="6">
    <location>
        <begin position="475"/>
        <end position="495"/>
    </location>
</feature>
<dbReference type="OrthoDB" id="5989317at2759"/>
<proteinExistence type="inferred from homology"/>
<dbReference type="SUPFAM" id="SSF103473">
    <property type="entry name" value="MFS general substrate transporter"/>
    <property type="match status" value="1"/>
</dbReference>
<dbReference type="GO" id="GO:0022857">
    <property type="term" value="F:transmembrane transporter activity"/>
    <property type="evidence" value="ECO:0007669"/>
    <property type="project" value="InterPro"/>
</dbReference>
<dbReference type="PANTHER" id="PTHR16172">
    <property type="entry name" value="MAJOR FACILITATOR SUPERFAMILY DOMAIN-CONTAINING PROTEIN 6-LIKE"/>
    <property type="match status" value="1"/>
</dbReference>
<keyword evidence="4 6" id="KW-1133">Transmembrane helix</keyword>
<evidence type="ECO:0000256" key="4">
    <source>
        <dbReference type="ARBA" id="ARBA00022989"/>
    </source>
</evidence>
<feature type="transmembrane region" description="Helical" evidence="6">
    <location>
        <begin position="185"/>
        <end position="210"/>
    </location>
</feature>
<feature type="transmembrane region" description="Helical" evidence="6">
    <location>
        <begin position="413"/>
        <end position="431"/>
    </location>
</feature>
<dbReference type="PANTHER" id="PTHR16172:SF2">
    <property type="entry name" value="MAJOR FACILITATOR SUPERFAMILY DOMAIN-CONTAINING PROTEIN 6"/>
    <property type="match status" value="1"/>
</dbReference>
<dbReference type="CDD" id="cd17335">
    <property type="entry name" value="MFS_MFSD6"/>
    <property type="match status" value="1"/>
</dbReference>
<feature type="transmembrane region" description="Helical" evidence="6">
    <location>
        <begin position="108"/>
        <end position="128"/>
    </location>
</feature>
<dbReference type="Proteomes" id="UP000596742">
    <property type="component" value="Unassembled WGS sequence"/>
</dbReference>
<feature type="transmembrane region" description="Helical" evidence="6">
    <location>
        <begin position="45"/>
        <end position="65"/>
    </location>
</feature>
<accession>A0A8B6BG72</accession>
<keyword evidence="9" id="KW-1185">Reference proteome</keyword>
<evidence type="ECO:0000259" key="7">
    <source>
        <dbReference type="PROSITE" id="PS50850"/>
    </source>
</evidence>
<dbReference type="Pfam" id="PF12832">
    <property type="entry name" value="MFS_1_like"/>
    <property type="match status" value="1"/>
</dbReference>
<evidence type="ECO:0000256" key="5">
    <source>
        <dbReference type="ARBA" id="ARBA00023136"/>
    </source>
</evidence>
<feature type="transmembrane region" description="Helical" evidence="6">
    <location>
        <begin position="351"/>
        <end position="375"/>
    </location>
</feature>
<dbReference type="PROSITE" id="PS50850">
    <property type="entry name" value="MFS"/>
    <property type="match status" value="1"/>
</dbReference>
<evidence type="ECO:0000256" key="2">
    <source>
        <dbReference type="ARBA" id="ARBA00005241"/>
    </source>
</evidence>
<feature type="transmembrane region" description="Helical" evidence="6">
    <location>
        <begin position="382"/>
        <end position="401"/>
    </location>
</feature>
<dbReference type="GO" id="GO:0016020">
    <property type="term" value="C:membrane"/>
    <property type="evidence" value="ECO:0007669"/>
    <property type="project" value="UniProtKB-SubCell"/>
</dbReference>
<dbReference type="InterPro" id="IPR036259">
    <property type="entry name" value="MFS_trans_sf"/>
</dbReference>
<feature type="domain" description="Major facilitator superfamily (MFS) profile" evidence="7">
    <location>
        <begin position="317"/>
        <end position="508"/>
    </location>
</feature>
<evidence type="ECO:0000313" key="8">
    <source>
        <dbReference type="EMBL" id="VDH89588.1"/>
    </source>
</evidence>
<reference evidence="8" key="1">
    <citation type="submission" date="2018-11" db="EMBL/GenBank/DDBJ databases">
        <authorList>
            <person name="Alioto T."/>
            <person name="Alioto T."/>
        </authorList>
    </citation>
    <scope>NUCLEOTIDE SEQUENCE</scope>
</reference>
<sequence>MENCNEKRPVVAAELQTQKETTEESTKSTERNIFKIESDLLIYKLFYFGFGGAIGCVFPFLSVYYKQLGFSPNQIGIISGVRPLIGFMSGPLWGSIADRCRIRKMMMLISTFGWLTFLMGIGFVPPAATTDKNCQLELVFVNSTLGLHNTSSGKDALSSVYKKLSTSEQNKLLEDRGWMFVDSQLIRVFGMVIALVILGEIVQSPLSALSDSGCIEHIGMENVDKYGFQRCWASFGFGLLSLVVGAVINKTRTPVEVCGISVTFSDYHVAFYFFAGCMIIVIISAFMFSFPHEKAAKADNKPKPNIKHTFKLFMTPHYCSWLVCMFVMGMCNGVIWAFLYWHMENLGASQLLIGLSSVVNNIAEIITFFVIFPLIKKVGVMPFMILGILGYIARFCVFAFINNPWFILPVEVLQGFTFAGVWCVLTVYFCNAVPMEMLGTLQGIIHGVYWGLGSGTGSMIGGILVEELGAKNTFWVFAGVSGFNLITFSIVQILAKKPEASKYEELVD</sequence>
<organism evidence="8 9">
    <name type="scientific">Mytilus galloprovincialis</name>
    <name type="common">Mediterranean mussel</name>
    <dbReference type="NCBI Taxonomy" id="29158"/>
    <lineage>
        <taxon>Eukaryota</taxon>
        <taxon>Metazoa</taxon>
        <taxon>Spiralia</taxon>
        <taxon>Lophotrochozoa</taxon>
        <taxon>Mollusca</taxon>
        <taxon>Bivalvia</taxon>
        <taxon>Autobranchia</taxon>
        <taxon>Pteriomorphia</taxon>
        <taxon>Mytilida</taxon>
        <taxon>Mytiloidea</taxon>
        <taxon>Mytilidae</taxon>
        <taxon>Mytilinae</taxon>
        <taxon>Mytilus</taxon>
    </lineage>
</organism>
<feature type="transmembrane region" description="Helical" evidence="6">
    <location>
        <begin position="269"/>
        <end position="291"/>
    </location>
</feature>
<feature type="transmembrane region" description="Helical" evidence="6">
    <location>
        <begin position="312"/>
        <end position="339"/>
    </location>
</feature>
<feature type="transmembrane region" description="Helical" evidence="6">
    <location>
        <begin position="77"/>
        <end position="96"/>
    </location>
</feature>
<gene>
    <name evidence="8" type="ORF">MGAL_10B004265</name>
</gene>
<dbReference type="Gene3D" id="1.20.1250.20">
    <property type="entry name" value="MFS general substrate transporter like domains"/>
    <property type="match status" value="3"/>
</dbReference>
<evidence type="ECO:0000256" key="6">
    <source>
        <dbReference type="SAM" id="Phobius"/>
    </source>
</evidence>
<comment type="subcellular location">
    <subcellularLocation>
        <location evidence="1">Membrane</location>
        <topology evidence="1">Multi-pass membrane protein</topology>
    </subcellularLocation>
</comment>
<evidence type="ECO:0000256" key="1">
    <source>
        <dbReference type="ARBA" id="ARBA00004141"/>
    </source>
</evidence>
<evidence type="ECO:0000313" key="9">
    <source>
        <dbReference type="Proteomes" id="UP000596742"/>
    </source>
</evidence>
<dbReference type="AlphaFoldDB" id="A0A8B6BG72"/>
<dbReference type="InterPro" id="IPR020846">
    <property type="entry name" value="MFS_dom"/>
</dbReference>
<feature type="transmembrane region" description="Helical" evidence="6">
    <location>
        <begin position="443"/>
        <end position="463"/>
    </location>
</feature>
<name>A0A8B6BG72_MYTGA</name>
<comment type="caution">
    <text evidence="8">The sequence shown here is derived from an EMBL/GenBank/DDBJ whole genome shotgun (WGS) entry which is preliminary data.</text>
</comment>
<keyword evidence="3 6" id="KW-0812">Transmembrane</keyword>
<dbReference type="InterPro" id="IPR051717">
    <property type="entry name" value="MFS_MFSD6"/>
</dbReference>